<dbReference type="Pfam" id="PF03366">
    <property type="entry name" value="YEATS"/>
    <property type="match status" value="1"/>
</dbReference>
<dbReference type="PANTHER" id="PTHR47827:SF4">
    <property type="entry name" value="PROTEIN ENL"/>
    <property type="match status" value="1"/>
</dbReference>
<proteinExistence type="predicted"/>
<feature type="domain" description="YEATS" evidence="4">
    <location>
        <begin position="1"/>
        <end position="132"/>
    </location>
</feature>
<dbReference type="GO" id="GO:0003682">
    <property type="term" value="F:chromatin binding"/>
    <property type="evidence" value="ECO:0007669"/>
    <property type="project" value="TreeGrafter"/>
</dbReference>
<reference evidence="5 6" key="1">
    <citation type="submission" date="2019-06" db="EMBL/GenBank/DDBJ databases">
        <title>A chromosome-scale genome assembly of the European perch, Perca fluviatilis.</title>
        <authorList>
            <person name="Roques C."/>
            <person name="Zahm M."/>
            <person name="Cabau C."/>
            <person name="Klopp C."/>
            <person name="Bouchez O."/>
            <person name="Donnadieu C."/>
            <person name="Kuhl H."/>
            <person name="Gislard M."/>
            <person name="Guendouz S."/>
            <person name="Journot L."/>
            <person name="Haffray P."/>
            <person name="Bestin A."/>
            <person name="Morvezen R."/>
            <person name="Feron R."/>
            <person name="Wen M."/>
            <person name="Jouanno E."/>
            <person name="Herpin A."/>
            <person name="Schartl M."/>
            <person name="Postlethwait J."/>
            <person name="Schaerlinger B."/>
            <person name="Chardard D."/>
            <person name="Lecocq T."/>
            <person name="Poncet C."/>
            <person name="Jaffrelo L."/>
            <person name="Lampietro C."/>
            <person name="Guiguen Y."/>
        </authorList>
    </citation>
    <scope>NUCLEOTIDE SEQUENCE [LARGE SCALE GENOMIC DNA]</scope>
    <source>
        <tissue evidence="5">Blood</tissue>
    </source>
</reference>
<dbReference type="EMBL" id="VHII01000009">
    <property type="protein sequence ID" value="KAF1385477.1"/>
    <property type="molecule type" value="Genomic_DNA"/>
</dbReference>
<evidence type="ECO:0000256" key="1">
    <source>
        <dbReference type="ARBA" id="ARBA00023242"/>
    </source>
</evidence>
<comment type="subcellular location">
    <subcellularLocation>
        <location evidence="2">Nucleus</location>
    </subcellularLocation>
</comment>
<feature type="region of interest" description="Disordered" evidence="3">
    <location>
        <begin position="141"/>
        <end position="172"/>
    </location>
</feature>
<sequence length="172" mass="19784">MENRCTVQVKLELGHRAQLRKKVTSEGFTHDWMVFVRGPETGDIQHFVEKVVFCLHDSFPISKRVCKEPPYKVEETGNTGILMHIEVHFKNKELPKKMCFKYQLNLEGDHLRCEMLTFNNPNKDFRRKLIKAGAVMVFPKGTEAATRSSPDSSIPPTKKIKTSHVSEEPSKE</sequence>
<evidence type="ECO:0000313" key="5">
    <source>
        <dbReference type="EMBL" id="KAF1385477.1"/>
    </source>
</evidence>
<evidence type="ECO:0000313" key="6">
    <source>
        <dbReference type="Proteomes" id="UP000465112"/>
    </source>
</evidence>
<comment type="caution">
    <text evidence="5">The sequence shown here is derived from an EMBL/GenBank/DDBJ whole genome shotgun (WGS) entry which is preliminary data.</text>
</comment>
<dbReference type="InterPro" id="IPR055129">
    <property type="entry name" value="YEATS_dom"/>
</dbReference>
<feature type="compositionally biased region" description="Polar residues" evidence="3">
    <location>
        <begin position="145"/>
        <end position="155"/>
    </location>
</feature>
<evidence type="ECO:0000256" key="2">
    <source>
        <dbReference type="PROSITE-ProRule" id="PRU00376"/>
    </source>
</evidence>
<dbReference type="InterPro" id="IPR052790">
    <property type="entry name" value="YEATS_domain"/>
</dbReference>
<organism evidence="5 6">
    <name type="scientific">Perca fluviatilis</name>
    <name type="common">European perch</name>
    <dbReference type="NCBI Taxonomy" id="8168"/>
    <lineage>
        <taxon>Eukaryota</taxon>
        <taxon>Metazoa</taxon>
        <taxon>Chordata</taxon>
        <taxon>Craniata</taxon>
        <taxon>Vertebrata</taxon>
        <taxon>Euteleostomi</taxon>
        <taxon>Actinopterygii</taxon>
        <taxon>Neopterygii</taxon>
        <taxon>Teleostei</taxon>
        <taxon>Neoteleostei</taxon>
        <taxon>Acanthomorphata</taxon>
        <taxon>Eupercaria</taxon>
        <taxon>Perciformes</taxon>
        <taxon>Percoidei</taxon>
        <taxon>Percidae</taxon>
        <taxon>Percinae</taxon>
        <taxon>Perca</taxon>
    </lineage>
</organism>
<name>A0A6A5E8W9_PERFL</name>
<dbReference type="CDD" id="cd16906">
    <property type="entry name" value="YEATS_AF-9_like"/>
    <property type="match status" value="1"/>
</dbReference>
<evidence type="ECO:0000259" key="4">
    <source>
        <dbReference type="PROSITE" id="PS51037"/>
    </source>
</evidence>
<dbReference type="GO" id="GO:0045893">
    <property type="term" value="P:positive regulation of DNA-templated transcription"/>
    <property type="evidence" value="ECO:0007669"/>
    <property type="project" value="TreeGrafter"/>
</dbReference>
<dbReference type="PANTHER" id="PTHR47827">
    <property type="entry name" value="AHD DOMAIN-CONTAINING PROTEIN"/>
    <property type="match status" value="1"/>
</dbReference>
<dbReference type="InterPro" id="IPR038704">
    <property type="entry name" value="YEAST_sf"/>
</dbReference>
<gene>
    <name evidence="5" type="ORF">PFLUV_G00108190</name>
</gene>
<dbReference type="AlphaFoldDB" id="A0A6A5E8W9"/>
<dbReference type="Proteomes" id="UP000465112">
    <property type="component" value="Chromosome 9"/>
</dbReference>
<protein>
    <recommendedName>
        <fullName evidence="4">YEATS domain-containing protein</fullName>
    </recommendedName>
</protein>
<accession>A0A6A5E8W9</accession>
<keyword evidence="1 2" id="KW-0539">Nucleus</keyword>
<evidence type="ECO:0000256" key="3">
    <source>
        <dbReference type="SAM" id="MobiDB-lite"/>
    </source>
</evidence>
<dbReference type="GO" id="GO:0008023">
    <property type="term" value="C:transcription elongation factor complex"/>
    <property type="evidence" value="ECO:0007669"/>
    <property type="project" value="TreeGrafter"/>
</dbReference>
<dbReference type="Gene3D" id="2.60.40.1970">
    <property type="entry name" value="YEATS domain"/>
    <property type="match status" value="1"/>
</dbReference>
<keyword evidence="6" id="KW-1185">Reference proteome</keyword>
<dbReference type="PROSITE" id="PS51037">
    <property type="entry name" value="YEATS"/>
    <property type="match status" value="1"/>
</dbReference>